<dbReference type="EMBL" id="CM039437">
    <property type="protein sequence ID" value="KAI4308630.1"/>
    <property type="molecule type" value="Genomic_DNA"/>
</dbReference>
<protein>
    <submittedName>
        <fullName evidence="1">Uncharacterized protein</fullName>
    </submittedName>
</protein>
<name>A0ACB9LG87_BAUVA</name>
<evidence type="ECO:0000313" key="2">
    <source>
        <dbReference type="Proteomes" id="UP000828941"/>
    </source>
</evidence>
<keyword evidence="2" id="KW-1185">Reference proteome</keyword>
<reference evidence="1 2" key="1">
    <citation type="journal article" date="2022" name="DNA Res.">
        <title>Chromosomal-level genome assembly of the orchid tree Bauhinia variegata (Leguminosae; Cercidoideae) supports the allotetraploid origin hypothesis of Bauhinia.</title>
        <authorList>
            <person name="Zhong Y."/>
            <person name="Chen Y."/>
            <person name="Zheng D."/>
            <person name="Pang J."/>
            <person name="Liu Y."/>
            <person name="Luo S."/>
            <person name="Meng S."/>
            <person name="Qian L."/>
            <person name="Wei D."/>
            <person name="Dai S."/>
            <person name="Zhou R."/>
        </authorList>
    </citation>
    <scope>NUCLEOTIDE SEQUENCE [LARGE SCALE GENOMIC DNA]</scope>
    <source>
        <strain evidence="1">BV-YZ2020</strain>
    </source>
</reference>
<proteinExistence type="predicted"/>
<accession>A0ACB9LG87</accession>
<gene>
    <name evidence="1" type="ORF">L6164_031686</name>
</gene>
<dbReference type="Proteomes" id="UP000828941">
    <property type="component" value="Chromosome 12"/>
</dbReference>
<sequence length="798" mass="89902">MFSYSNPATQLANSKQVQAVIGTQLNESELVAKIYKTSKKLPIISLTSMATPESNPVPLPYFIQMANDVTIHMQCLADIVGQFRWRKVTAIYEQNDGFTSNSSILTYLSNNLWDVNSEIDEHVAFPSLASLSDPKATIEQKLKSLQKKSNRVFLIVQSSLEFAVMLFEKANQMGMIEKGSAWIISDSVASHLDSLDPSVTDNMQGILGCKTNFSATSSKFRNFKFKFRGKFLSEFPKEENQEPSLFALRAYDTIWAIFLALKKSQGNFSLEAFSKSILSSNFDGLSGKISFKNGRLNQAPIFKIVNVFGRSYKELAFWSNISGFSKYPVTHQAMEGRSQNNSSGVLGTVNWPGGSQTVPKGWVYRYEGKPLKIGVPLNGACPHLMHVSYDQNKTKVTGFSADVFRKSSKHLPYDLSYDFVPFNGTYNEMVKHVNNKDLNAAIGDIEIMSNRYQYVQFAHPYVDSGVTTIVRVKPDRSKQTWMFMDAFTKEMWLLLATMHLYVGLVIWIIERGDNSELKGFGAMLWFSVTMLFFTQREPVRRNLARFVLAPWLVVILIVTTSFTASLTSMMTVSHLEPSVPDLQTLKRTNAIVGCNRRSFMCDYLTNKQGFKPENIKRFDSLDEYPRSLENNEIKAAILIAPQAEIFLATYCKGYITAGTPLTLGGLGFVFPRGSRLAVDMSEAVLESIERGEVQDLKKKMLSTTNCRSSDDAEQDEKLGPQPFFGLFYISGTIASLGLVFTMVHFAGRNVKTSKTWQRIRSMKRSLIPERNRQGETFTNELLGICFRTETCPRAAYIF</sequence>
<comment type="caution">
    <text evidence="1">The sequence shown here is derived from an EMBL/GenBank/DDBJ whole genome shotgun (WGS) entry which is preliminary data.</text>
</comment>
<organism evidence="1 2">
    <name type="scientific">Bauhinia variegata</name>
    <name type="common">Purple orchid tree</name>
    <name type="synonym">Phanera variegata</name>
    <dbReference type="NCBI Taxonomy" id="167791"/>
    <lineage>
        <taxon>Eukaryota</taxon>
        <taxon>Viridiplantae</taxon>
        <taxon>Streptophyta</taxon>
        <taxon>Embryophyta</taxon>
        <taxon>Tracheophyta</taxon>
        <taxon>Spermatophyta</taxon>
        <taxon>Magnoliopsida</taxon>
        <taxon>eudicotyledons</taxon>
        <taxon>Gunneridae</taxon>
        <taxon>Pentapetalae</taxon>
        <taxon>rosids</taxon>
        <taxon>fabids</taxon>
        <taxon>Fabales</taxon>
        <taxon>Fabaceae</taxon>
        <taxon>Cercidoideae</taxon>
        <taxon>Cercideae</taxon>
        <taxon>Bauhiniinae</taxon>
        <taxon>Bauhinia</taxon>
    </lineage>
</organism>
<evidence type="ECO:0000313" key="1">
    <source>
        <dbReference type="EMBL" id="KAI4308630.1"/>
    </source>
</evidence>